<dbReference type="InterPro" id="IPR004027">
    <property type="entry name" value="SEC_C_motif"/>
</dbReference>
<gene>
    <name evidence="1" type="ORF">BSK51_15900</name>
</gene>
<dbReference type="RefSeq" id="WP_256716312.1">
    <property type="nucleotide sequence ID" value="NZ_MPTD01000010.1"/>
</dbReference>
<dbReference type="EMBL" id="MPTD01000010">
    <property type="protein sequence ID" value="OMD50458.1"/>
    <property type="molecule type" value="Genomic_DNA"/>
</dbReference>
<evidence type="ECO:0000313" key="2">
    <source>
        <dbReference type="Proteomes" id="UP000187313"/>
    </source>
</evidence>
<sequence>MWKKMFRNEPSLNYRKKFKCPECESYSLYVIHDTACECEDGCDTSQINITAILSEDNFDGYYTSGYIKEHFWIDDEKINQIFTGIIEDNRYKLLSSNEKKKIKSFMFERTSQIEEQLDDIVVEYLNENSLKRAPSDMNVFGYLINLLEDTHFFMNLCGKDLALFNCGILFAPIKFYSGRFFYNNAIEHLFQANERLYVILGILYNYKFENDLSRNKTSKIQDYIKNNTEYKKSNIKRILDSLKGNQMYSTLKSMRDINTHDLSYFSKEIVDQIKTDSVKARDFWDRDGDKVDSDLYLPQIRNLIFCLEKHYDLLEQVFLQISQETTISKLNSFPMIEKFMNKKLQITIKQYTVQEIEKLEEYNLRLFGKLPDYGDELIGDVFFRIGEVVRCIFDYCNIENDVFYQLWIREANLELRDLIDQQYLLYSALLRIYSCYDKVSRYISKHYPKYSDVKYFQEFEGKSENSSLVNTIKEILNDKNYKLLYELRNDIYHNLRAGVLHGDEGLSYYNNFLFIIVFENTKTLYNFIEYLSKNNKKVGRNEPCPCGSGLKYKKCCC</sequence>
<proteinExistence type="predicted"/>
<dbReference type="Pfam" id="PF02810">
    <property type="entry name" value="SEC-C"/>
    <property type="match status" value="1"/>
</dbReference>
<evidence type="ECO:0000313" key="1">
    <source>
        <dbReference type="EMBL" id="OMD50458.1"/>
    </source>
</evidence>
<dbReference type="Proteomes" id="UP000187313">
    <property type="component" value="Unassembled WGS sequence"/>
</dbReference>
<dbReference type="SUPFAM" id="SSF103642">
    <property type="entry name" value="Sec-C motif"/>
    <property type="match status" value="1"/>
</dbReference>
<name>A0ABX3HKZ8_9BACL</name>
<protein>
    <recommendedName>
        <fullName evidence="3">LA2681-like HEPN domain-containing protein</fullName>
    </recommendedName>
</protein>
<reference evidence="1 2" key="1">
    <citation type="submission" date="2016-10" db="EMBL/GenBank/DDBJ databases">
        <title>Paenibacillus species isolates.</title>
        <authorList>
            <person name="Beno S.M."/>
        </authorList>
    </citation>
    <scope>NUCLEOTIDE SEQUENCE [LARGE SCALE GENOMIC DNA]</scope>
    <source>
        <strain evidence="1 2">FSL R5-0923</strain>
    </source>
</reference>
<organism evidence="1 2">
    <name type="scientific">Paenibacillus odorifer</name>
    <dbReference type="NCBI Taxonomy" id="189426"/>
    <lineage>
        <taxon>Bacteria</taxon>
        <taxon>Bacillati</taxon>
        <taxon>Bacillota</taxon>
        <taxon>Bacilli</taxon>
        <taxon>Bacillales</taxon>
        <taxon>Paenibacillaceae</taxon>
        <taxon>Paenibacillus</taxon>
    </lineage>
</organism>
<evidence type="ECO:0008006" key="3">
    <source>
        <dbReference type="Google" id="ProtNLM"/>
    </source>
</evidence>
<dbReference type="Gene3D" id="3.10.450.50">
    <property type="match status" value="1"/>
</dbReference>
<keyword evidence="2" id="KW-1185">Reference proteome</keyword>
<accession>A0ABX3HKZ8</accession>
<comment type="caution">
    <text evidence="1">The sequence shown here is derived from an EMBL/GenBank/DDBJ whole genome shotgun (WGS) entry which is preliminary data.</text>
</comment>